<dbReference type="AlphaFoldDB" id="A0A6L8RLK0"/>
<dbReference type="Proteomes" id="UP000481598">
    <property type="component" value="Unassembled WGS sequence"/>
</dbReference>
<reference evidence="2 3" key="1">
    <citation type="journal article" date="2019" name="Nat. Med.">
        <title>A library of human gut bacterial isolates paired with longitudinal multiomics data enables mechanistic microbiome research.</title>
        <authorList>
            <person name="Poyet M."/>
            <person name="Groussin M."/>
            <person name="Gibbons S.M."/>
            <person name="Avila-Pacheco J."/>
            <person name="Jiang X."/>
            <person name="Kearney S.M."/>
            <person name="Perrotta A.R."/>
            <person name="Berdy B."/>
            <person name="Zhao S."/>
            <person name="Lieberman T.D."/>
            <person name="Swanson P.K."/>
            <person name="Smith M."/>
            <person name="Roesemann S."/>
            <person name="Alexander J.E."/>
            <person name="Rich S.A."/>
            <person name="Livny J."/>
            <person name="Vlamakis H."/>
            <person name="Clish C."/>
            <person name="Bullock K."/>
            <person name="Deik A."/>
            <person name="Scott J."/>
            <person name="Pierce K.A."/>
            <person name="Xavier R.J."/>
            <person name="Alm E.J."/>
        </authorList>
    </citation>
    <scope>NUCLEOTIDE SEQUENCE [LARGE SCALE GENOMIC DNA]</scope>
    <source>
        <strain evidence="2 3">BIOML-A10</strain>
    </source>
</reference>
<name>A0A6L8RLK0_9ACTN</name>
<feature type="transmembrane region" description="Helical" evidence="1">
    <location>
        <begin position="130"/>
        <end position="148"/>
    </location>
</feature>
<feature type="transmembrane region" description="Helical" evidence="1">
    <location>
        <begin position="352"/>
        <end position="369"/>
    </location>
</feature>
<keyword evidence="1" id="KW-0812">Transmembrane</keyword>
<dbReference type="RefSeq" id="WP_161154784.1">
    <property type="nucleotide sequence ID" value="NZ_WWSY01000001.1"/>
</dbReference>
<feature type="transmembrane region" description="Helical" evidence="1">
    <location>
        <begin position="381"/>
        <end position="397"/>
    </location>
</feature>
<feature type="transmembrane region" description="Helical" evidence="1">
    <location>
        <begin position="212"/>
        <end position="231"/>
    </location>
</feature>
<keyword evidence="1" id="KW-1133">Transmembrane helix</keyword>
<feature type="transmembrane region" description="Helical" evidence="1">
    <location>
        <begin position="68"/>
        <end position="85"/>
    </location>
</feature>
<gene>
    <name evidence="2" type="ORF">GT635_09230</name>
</gene>
<sequence length="431" mass="47533">MTLTSHRKTLVDYTLNDGFLLALFFTGLFACAPVITLFGNSLYKLFALISVVFLLLMGRLLIGKTGIQMYAAFAIVTTLLTIVQLPDAYIAVEIKGLMSILLIAMIVPMLYGDASSYLLKGVILGGKLNIIWIFIQMFAWWFLSVDINDLLFSQVFNMVETASQFKATGFVATGLCWNVGGIVAALLLVFIAEREPVWKILTFVAGVLTQSSTALLGLGLCTVYIFVKWLFSNSDLIRSCVSGKWFLCIAGFLSVFALIYSISPTVQHALQNALSFTVFRIGALNGQNVFDSSAQAHSDYISNIPALFSNMNFKSFLFGYGINCSGLPYSALTGQYKTISAWTVECDLTNTLLSMGVIGTGVFYGWLFSSVVTTWRINKSISFLLIVLIFCGFFYNLQSVNSFWLILCEASIVSDAQGEQCSLFSKNRTLR</sequence>
<organism evidence="2 3">
    <name type="scientific">Collinsella aerofaciens</name>
    <dbReference type="NCBI Taxonomy" id="74426"/>
    <lineage>
        <taxon>Bacteria</taxon>
        <taxon>Bacillati</taxon>
        <taxon>Actinomycetota</taxon>
        <taxon>Coriobacteriia</taxon>
        <taxon>Coriobacteriales</taxon>
        <taxon>Coriobacteriaceae</taxon>
        <taxon>Collinsella</taxon>
    </lineage>
</organism>
<feature type="transmembrane region" description="Helical" evidence="1">
    <location>
        <begin position="45"/>
        <end position="62"/>
    </location>
</feature>
<keyword evidence="1" id="KW-0472">Membrane</keyword>
<evidence type="ECO:0000256" key="1">
    <source>
        <dbReference type="SAM" id="Phobius"/>
    </source>
</evidence>
<feature type="transmembrane region" description="Helical" evidence="1">
    <location>
        <begin position="20"/>
        <end position="38"/>
    </location>
</feature>
<evidence type="ECO:0000313" key="3">
    <source>
        <dbReference type="Proteomes" id="UP000481598"/>
    </source>
</evidence>
<proteinExistence type="predicted"/>
<accession>A0A6L8RLK0</accession>
<evidence type="ECO:0000313" key="2">
    <source>
        <dbReference type="EMBL" id="MZJ86624.1"/>
    </source>
</evidence>
<dbReference type="PROSITE" id="PS51257">
    <property type="entry name" value="PROKAR_LIPOPROTEIN"/>
    <property type="match status" value="1"/>
</dbReference>
<feature type="transmembrane region" description="Helical" evidence="1">
    <location>
        <begin position="243"/>
        <end position="262"/>
    </location>
</feature>
<dbReference type="EMBL" id="WWTB01000025">
    <property type="protein sequence ID" value="MZJ86624.1"/>
    <property type="molecule type" value="Genomic_DNA"/>
</dbReference>
<feature type="transmembrane region" description="Helical" evidence="1">
    <location>
        <begin position="97"/>
        <end position="118"/>
    </location>
</feature>
<protein>
    <submittedName>
        <fullName evidence="2">Uncharacterized protein</fullName>
    </submittedName>
</protein>
<feature type="transmembrane region" description="Helical" evidence="1">
    <location>
        <begin position="169"/>
        <end position="192"/>
    </location>
</feature>
<comment type="caution">
    <text evidence="2">The sequence shown here is derived from an EMBL/GenBank/DDBJ whole genome shotgun (WGS) entry which is preliminary data.</text>
</comment>